<keyword evidence="3" id="KW-0963">Cytoplasm</keyword>
<dbReference type="EMBL" id="AGCA01000341">
    <property type="protein sequence ID" value="EGY28665.1"/>
    <property type="molecule type" value="Genomic_DNA"/>
</dbReference>
<evidence type="ECO:0000256" key="2">
    <source>
        <dbReference type="ARBA" id="ARBA00010610"/>
    </source>
</evidence>
<dbReference type="GO" id="GO:0003681">
    <property type="term" value="F:bent DNA binding"/>
    <property type="evidence" value="ECO:0007669"/>
    <property type="project" value="TreeGrafter"/>
</dbReference>
<dbReference type="PIRSF" id="PIRSF002096">
    <property type="entry name" value="HnS"/>
    <property type="match status" value="1"/>
</dbReference>
<dbReference type="SUPFAM" id="SSF81273">
    <property type="entry name" value="H-NS histone-like proteins"/>
    <property type="match status" value="2"/>
</dbReference>
<dbReference type="PANTHER" id="PTHR38097">
    <property type="match status" value="1"/>
</dbReference>
<dbReference type="GO" id="GO:0032993">
    <property type="term" value="C:protein-DNA complex"/>
    <property type="evidence" value="ECO:0007669"/>
    <property type="project" value="TreeGrafter"/>
</dbReference>
<proteinExistence type="inferred from homology"/>
<reference evidence="7 8" key="1">
    <citation type="journal article" date="2012" name="Genome Res.">
        <title>Genomic basis of endosymbiont-conferred protection against an insect parasitoid.</title>
        <authorList>
            <person name="Hansen A.K."/>
            <person name="Vorburger C."/>
            <person name="Moran N.A."/>
        </authorList>
    </citation>
    <scope>NUCLEOTIDE SEQUENCE [LARGE SCALE GENOMIC DNA]</scope>
    <source>
        <strain evidence="8">R5.15</strain>
    </source>
</reference>
<gene>
    <name evidence="7" type="ORF">Rin_00013950</name>
</gene>
<dbReference type="AlphaFoldDB" id="G2H015"/>
<protein>
    <recommendedName>
        <fullName evidence="5">DNA-binding protein</fullName>
    </recommendedName>
</protein>
<dbReference type="Gene3D" id="1.10.287.1050">
    <property type="entry name" value="H-NS histone-like proteins"/>
    <property type="match status" value="1"/>
</dbReference>
<dbReference type="InterPro" id="IPR001801">
    <property type="entry name" value="Histone_HNS"/>
</dbReference>
<evidence type="ECO:0000256" key="3">
    <source>
        <dbReference type="ARBA" id="ARBA00022490"/>
    </source>
</evidence>
<keyword evidence="8" id="KW-1185">Reference proteome</keyword>
<dbReference type="PANTHER" id="PTHR38097:SF2">
    <property type="entry name" value="DNA-BINDING PROTEIN STPA"/>
    <property type="match status" value="1"/>
</dbReference>
<dbReference type="Pfam" id="PF00816">
    <property type="entry name" value="Histone_HNS"/>
    <property type="match status" value="1"/>
</dbReference>
<dbReference type="GO" id="GO:0000976">
    <property type="term" value="F:transcription cis-regulatory region binding"/>
    <property type="evidence" value="ECO:0007669"/>
    <property type="project" value="TreeGrafter"/>
</dbReference>
<dbReference type="InterPro" id="IPR027454">
    <property type="entry name" value="Histone_HNS_N"/>
</dbReference>
<comment type="similarity">
    <text evidence="2 5">Belongs to the histone-like protein H-NS family.</text>
</comment>
<dbReference type="Proteomes" id="UP000004116">
    <property type="component" value="Unassembled WGS sequence"/>
</dbReference>
<dbReference type="OrthoDB" id="6088948at2"/>
<accession>G2H015</accession>
<comment type="subcellular location">
    <subcellularLocation>
        <location evidence="1">Cytoplasm</location>
        <location evidence="1">Nucleoid</location>
    </subcellularLocation>
</comment>
<dbReference type="Gene3D" id="4.10.430.10">
    <property type="entry name" value="Histone-like protein H-NS, C-terminal domain"/>
    <property type="match status" value="1"/>
</dbReference>
<dbReference type="InterPro" id="IPR054180">
    <property type="entry name" value="H-NS-like_N"/>
</dbReference>
<evidence type="ECO:0000313" key="7">
    <source>
        <dbReference type="EMBL" id="EGY28665.1"/>
    </source>
</evidence>
<dbReference type="InterPro" id="IPR027444">
    <property type="entry name" value="H-NS_C_dom"/>
</dbReference>
<dbReference type="RefSeq" id="WP_006707049.1">
    <property type="nucleotide sequence ID" value="NZ_AGCA01000341.1"/>
</dbReference>
<dbReference type="GO" id="GO:0005829">
    <property type="term" value="C:cytosol"/>
    <property type="evidence" value="ECO:0007669"/>
    <property type="project" value="TreeGrafter"/>
</dbReference>
<dbReference type="InterPro" id="IPR037150">
    <property type="entry name" value="H-NS_C_dom_sf"/>
</dbReference>
<name>G2H015_9ENTR</name>
<evidence type="ECO:0000256" key="4">
    <source>
        <dbReference type="ARBA" id="ARBA00023125"/>
    </source>
</evidence>
<dbReference type="GO" id="GO:0003680">
    <property type="term" value="F:minor groove of adenine-thymine-rich DNA binding"/>
    <property type="evidence" value="ECO:0007669"/>
    <property type="project" value="TreeGrafter"/>
</dbReference>
<sequence>MSEKIYAEMRRILSNIRSLRTFVRESDFEMLEESHAKLGVALEECRADYEAEKSQLAEREKKRLELIKLVKEEGFDISTLAIPVTTGQKKKKSKSPSIIREPKYQFTENGKTQYWAGIGRQPNPIKKTIKAGGSLDDFLIK</sequence>
<evidence type="ECO:0000313" key="8">
    <source>
        <dbReference type="Proteomes" id="UP000004116"/>
    </source>
</evidence>
<dbReference type="GO" id="GO:0046983">
    <property type="term" value="F:protein dimerization activity"/>
    <property type="evidence" value="ECO:0007669"/>
    <property type="project" value="InterPro"/>
</dbReference>
<evidence type="ECO:0000259" key="6">
    <source>
        <dbReference type="SMART" id="SM00528"/>
    </source>
</evidence>
<dbReference type="GO" id="GO:0030527">
    <property type="term" value="F:structural constituent of chromatin"/>
    <property type="evidence" value="ECO:0007669"/>
    <property type="project" value="InterPro"/>
</dbReference>
<keyword evidence="4 5" id="KW-0238">DNA-binding</keyword>
<evidence type="ECO:0000256" key="5">
    <source>
        <dbReference type="PIRNR" id="PIRNR002096"/>
    </source>
</evidence>
<dbReference type="GO" id="GO:0009295">
    <property type="term" value="C:nucleoid"/>
    <property type="evidence" value="ECO:0007669"/>
    <property type="project" value="UniProtKB-SubCell"/>
</dbReference>
<feature type="domain" description="DNA-binding protein H-NS-like C-terminal" evidence="6">
    <location>
        <begin position="94"/>
        <end position="140"/>
    </location>
</feature>
<comment type="caution">
    <text evidence="7">The sequence shown here is derived from an EMBL/GenBank/DDBJ whole genome shotgun (WGS) entry which is preliminary data.</text>
</comment>
<dbReference type="SMART" id="SM00528">
    <property type="entry name" value="HNS"/>
    <property type="match status" value="1"/>
</dbReference>
<dbReference type="Pfam" id="PF22470">
    <property type="entry name" value="Histone_HNS_N"/>
    <property type="match status" value="1"/>
</dbReference>
<evidence type="ECO:0000256" key="1">
    <source>
        <dbReference type="ARBA" id="ARBA00004453"/>
    </source>
</evidence>
<organism evidence="7 8">
    <name type="scientific">Candidatus Regiella insecticola 5.15</name>
    <dbReference type="NCBI Taxonomy" id="1005043"/>
    <lineage>
        <taxon>Bacteria</taxon>
        <taxon>Pseudomonadati</taxon>
        <taxon>Pseudomonadota</taxon>
        <taxon>Gammaproteobacteria</taxon>
        <taxon>Enterobacterales</taxon>
        <taxon>Enterobacteriaceae</taxon>
        <taxon>aphid secondary symbionts</taxon>
        <taxon>Candidatus Regiella</taxon>
    </lineage>
</organism>
<dbReference type="GO" id="GO:0001217">
    <property type="term" value="F:DNA-binding transcription repressor activity"/>
    <property type="evidence" value="ECO:0007669"/>
    <property type="project" value="TreeGrafter"/>
</dbReference>